<reference evidence="2 3" key="1">
    <citation type="submission" date="2022-04" db="EMBL/GenBank/DDBJ databases">
        <authorList>
            <person name="Ra J.-S."/>
            <person name="Kim S.-B."/>
        </authorList>
    </citation>
    <scope>NUCLEOTIDE SEQUENCE [LARGE SCALE GENOMIC DNA]</scope>
    <source>
        <strain evidence="2 3">MMS21-Er5</strain>
    </source>
</reference>
<feature type="transmembrane region" description="Helical" evidence="1">
    <location>
        <begin position="25"/>
        <end position="46"/>
    </location>
</feature>
<dbReference type="PANTHER" id="PTHR34980:SF2">
    <property type="entry name" value="INNER MEMBRANE PROTEIN YHAH-RELATED"/>
    <property type="match status" value="1"/>
</dbReference>
<keyword evidence="1" id="KW-0812">Transmembrane</keyword>
<name>A0ABY4LU32_9FLAO</name>
<keyword evidence="1" id="KW-0472">Membrane</keyword>
<dbReference type="Proteomes" id="UP000829998">
    <property type="component" value="Chromosome"/>
</dbReference>
<accession>A0ABY4LU32</accession>
<feature type="transmembrane region" description="Helical" evidence="1">
    <location>
        <begin position="52"/>
        <end position="70"/>
    </location>
</feature>
<keyword evidence="3" id="KW-1185">Reference proteome</keyword>
<dbReference type="Pfam" id="PF05656">
    <property type="entry name" value="DUF805"/>
    <property type="match status" value="1"/>
</dbReference>
<organism evidence="2 3">
    <name type="scientific">Flavobacterium humidisoli</name>
    <dbReference type="NCBI Taxonomy" id="2937442"/>
    <lineage>
        <taxon>Bacteria</taxon>
        <taxon>Pseudomonadati</taxon>
        <taxon>Bacteroidota</taxon>
        <taxon>Flavobacteriia</taxon>
        <taxon>Flavobacteriales</taxon>
        <taxon>Flavobacteriaceae</taxon>
        <taxon>Flavobacterium</taxon>
    </lineage>
</organism>
<dbReference type="RefSeq" id="WP_248728676.1">
    <property type="nucleotide sequence ID" value="NZ_CP096829.1"/>
</dbReference>
<evidence type="ECO:0000313" key="2">
    <source>
        <dbReference type="EMBL" id="UPZ16584.1"/>
    </source>
</evidence>
<dbReference type="EMBL" id="CP096829">
    <property type="protein sequence ID" value="UPZ16584.1"/>
    <property type="molecule type" value="Genomic_DNA"/>
</dbReference>
<proteinExistence type="predicted"/>
<dbReference type="PANTHER" id="PTHR34980">
    <property type="entry name" value="INNER MEMBRANE PROTEIN-RELATED-RELATED"/>
    <property type="match status" value="1"/>
</dbReference>
<evidence type="ECO:0000256" key="1">
    <source>
        <dbReference type="SAM" id="Phobius"/>
    </source>
</evidence>
<evidence type="ECO:0000313" key="3">
    <source>
        <dbReference type="Proteomes" id="UP000829998"/>
    </source>
</evidence>
<sequence length="123" mass="14658">MLKIYTNVLFANYINFKGRARRKEFWSFFFINTMFYFGLKSIVSLMDSDEDLLFEIYTIALFLPMIAVGFRRMHDINKSGWYFFIPFYNVYLCTVMGDEGQNQYGADPINELEYLKELGKNLN</sequence>
<gene>
    <name evidence="2" type="ORF">M0M44_04410</name>
</gene>
<keyword evidence="1" id="KW-1133">Transmembrane helix</keyword>
<protein>
    <submittedName>
        <fullName evidence="2">DUF805 domain-containing protein</fullName>
    </submittedName>
</protein>
<dbReference type="InterPro" id="IPR008523">
    <property type="entry name" value="DUF805"/>
</dbReference>